<protein>
    <recommendedName>
        <fullName evidence="5">DUF948 domain-containing protein</fullName>
    </recommendedName>
</protein>
<accession>A0A369LN88</accession>
<keyword evidence="2" id="KW-1133">Transmembrane helix</keyword>
<organism evidence="3 4">
    <name type="scientific">Slackia isoflavoniconvertens</name>
    <dbReference type="NCBI Taxonomy" id="572010"/>
    <lineage>
        <taxon>Bacteria</taxon>
        <taxon>Bacillati</taxon>
        <taxon>Actinomycetota</taxon>
        <taxon>Coriobacteriia</taxon>
        <taxon>Eggerthellales</taxon>
        <taxon>Eggerthellaceae</taxon>
        <taxon>Slackia</taxon>
    </lineage>
</organism>
<evidence type="ECO:0000313" key="4">
    <source>
        <dbReference type="Proteomes" id="UP000253975"/>
    </source>
</evidence>
<proteinExistence type="predicted"/>
<gene>
    <name evidence="3" type="ORF">C1881_01585</name>
</gene>
<evidence type="ECO:0008006" key="5">
    <source>
        <dbReference type="Google" id="ProtNLM"/>
    </source>
</evidence>
<dbReference type="AlphaFoldDB" id="A0A369LN88"/>
<evidence type="ECO:0000313" key="3">
    <source>
        <dbReference type="EMBL" id="RDB60602.1"/>
    </source>
</evidence>
<dbReference type="Pfam" id="PF06103">
    <property type="entry name" value="DUF948"/>
    <property type="match status" value="1"/>
</dbReference>
<feature type="transmembrane region" description="Helical" evidence="2">
    <location>
        <begin position="12"/>
        <end position="33"/>
    </location>
</feature>
<keyword evidence="2" id="KW-0472">Membrane</keyword>
<name>A0A369LN88_9ACTN</name>
<evidence type="ECO:0000256" key="2">
    <source>
        <dbReference type="SAM" id="Phobius"/>
    </source>
</evidence>
<dbReference type="RefSeq" id="WP_114614786.1">
    <property type="nucleotide sequence ID" value="NZ_PPTO01000002.1"/>
</dbReference>
<evidence type="ECO:0000256" key="1">
    <source>
        <dbReference type="SAM" id="MobiDB-lite"/>
    </source>
</evidence>
<reference evidence="3 4" key="1">
    <citation type="journal article" date="2018" name="Elife">
        <title>Discovery and characterization of a prevalent human gut bacterial enzyme sufficient for the inactivation of a family of plant toxins.</title>
        <authorList>
            <person name="Koppel N."/>
            <person name="Bisanz J.E."/>
            <person name="Pandelia M.E."/>
            <person name="Turnbaugh P.J."/>
            <person name="Balskus E.P."/>
        </authorList>
    </citation>
    <scope>NUCLEOTIDE SEQUENCE [LARGE SCALE GENOMIC DNA]</scope>
    <source>
        <strain evidence="3 4">OB21 GAM31</strain>
    </source>
</reference>
<dbReference type="InterPro" id="IPR009293">
    <property type="entry name" value="UPF0478"/>
</dbReference>
<dbReference type="EMBL" id="PPTO01000002">
    <property type="protein sequence ID" value="RDB60602.1"/>
    <property type="molecule type" value="Genomic_DNA"/>
</dbReference>
<keyword evidence="2" id="KW-0812">Transmembrane</keyword>
<dbReference type="Proteomes" id="UP000253975">
    <property type="component" value="Unassembled WGS sequence"/>
</dbReference>
<comment type="caution">
    <text evidence="3">The sequence shown here is derived from an EMBL/GenBank/DDBJ whole genome shotgun (WGS) entry which is preliminary data.</text>
</comment>
<sequence>MDVGFISEVILPVVFVIVGIALVWAIVELVLVLRRTRKTVETLETSVKPIIDDVQKVAADAKEMTASIKPAIDRVDPLVERASLAVDAANLEIMRLDGILENVDAITSSAASATEAVDTVANAPLKIVNAASEKLREALSGKKASDESAKLAAAAEAAAPVEFAAIEDDQAAMCASEAHAPEVAAEKPASEPEPQTAGGYFTYGASKED</sequence>
<feature type="region of interest" description="Disordered" evidence="1">
    <location>
        <begin position="174"/>
        <end position="209"/>
    </location>
</feature>